<keyword evidence="3" id="KW-1185">Reference proteome</keyword>
<gene>
    <name evidence="2" type="ORF">C7389_1078</name>
</gene>
<reference evidence="2 3" key="1">
    <citation type="submission" date="2019-03" db="EMBL/GenBank/DDBJ databases">
        <title>Genomic Encyclopedia of Type Strains, Phase IV (KMG-IV): sequencing the most valuable type-strain genomes for metagenomic binning, comparative biology and taxonomic classification.</title>
        <authorList>
            <person name="Goeker M."/>
        </authorList>
    </citation>
    <scope>NUCLEOTIDE SEQUENCE [LARGE SCALE GENOMIC DNA]</scope>
    <source>
        <strain evidence="2 3">DSM 12121</strain>
    </source>
</reference>
<protein>
    <submittedName>
        <fullName evidence="2">LuxR family transcriptional regulator</fullName>
    </submittedName>
</protein>
<evidence type="ECO:0000313" key="3">
    <source>
        <dbReference type="Proteomes" id="UP000295129"/>
    </source>
</evidence>
<sequence>MEFWTIRPRANDRLLDAPRVAGLLAGVEGGGRGLAADLLDLLAAQLPLAQCTVFVHDGAASPAVLSYADRARTRELPLISRDYAARFHAWDGSRLAMASREARAGGLLLQRQAGEDIFEPEYRRICYERPRIADRAALLSRLEGGRWLSVNFYRGREHGKLGANELGAIEAWAPLVVQLARLHEARQRSDEAMPALLLARLQQRFPELGARDLDLLRALLRGGDVAEVGAALGIRPASARTYLKRLYRKLGIGGQRELWALLMAPASRAPARKGD</sequence>
<dbReference type="Proteomes" id="UP000295129">
    <property type="component" value="Unassembled WGS sequence"/>
</dbReference>
<organism evidence="2 3">
    <name type="scientific">Azoarcus indigens</name>
    <dbReference type="NCBI Taxonomy" id="29545"/>
    <lineage>
        <taxon>Bacteria</taxon>
        <taxon>Pseudomonadati</taxon>
        <taxon>Pseudomonadota</taxon>
        <taxon>Betaproteobacteria</taxon>
        <taxon>Rhodocyclales</taxon>
        <taxon>Zoogloeaceae</taxon>
        <taxon>Azoarcus</taxon>
    </lineage>
</organism>
<dbReference type="GO" id="GO:0006355">
    <property type="term" value="P:regulation of DNA-templated transcription"/>
    <property type="evidence" value="ECO:0007669"/>
    <property type="project" value="InterPro"/>
</dbReference>
<feature type="domain" description="HTH luxR-type" evidence="1">
    <location>
        <begin position="205"/>
        <end position="262"/>
    </location>
</feature>
<dbReference type="EMBL" id="SNVV01000007">
    <property type="protein sequence ID" value="TDN51274.1"/>
    <property type="molecule type" value="Genomic_DNA"/>
</dbReference>
<dbReference type="SUPFAM" id="SSF46894">
    <property type="entry name" value="C-terminal effector domain of the bipartite response regulators"/>
    <property type="match status" value="1"/>
</dbReference>
<evidence type="ECO:0000259" key="1">
    <source>
        <dbReference type="SMART" id="SM00421"/>
    </source>
</evidence>
<dbReference type="InterPro" id="IPR000792">
    <property type="entry name" value="Tscrpt_reg_LuxR_C"/>
</dbReference>
<dbReference type="RefSeq" id="WP_133590693.1">
    <property type="nucleotide sequence ID" value="NZ_SNVV01000007.1"/>
</dbReference>
<evidence type="ECO:0000313" key="2">
    <source>
        <dbReference type="EMBL" id="TDN51274.1"/>
    </source>
</evidence>
<dbReference type="GO" id="GO:0003677">
    <property type="term" value="F:DNA binding"/>
    <property type="evidence" value="ECO:0007669"/>
    <property type="project" value="InterPro"/>
</dbReference>
<proteinExistence type="predicted"/>
<dbReference type="InterPro" id="IPR036388">
    <property type="entry name" value="WH-like_DNA-bd_sf"/>
</dbReference>
<comment type="caution">
    <text evidence="2">The sequence shown here is derived from an EMBL/GenBank/DDBJ whole genome shotgun (WGS) entry which is preliminary data.</text>
</comment>
<accession>A0A4R6E1Y7</accession>
<dbReference type="Gene3D" id="1.10.10.10">
    <property type="entry name" value="Winged helix-like DNA-binding domain superfamily/Winged helix DNA-binding domain"/>
    <property type="match status" value="1"/>
</dbReference>
<dbReference type="AlphaFoldDB" id="A0A4R6E1Y7"/>
<dbReference type="InterPro" id="IPR016032">
    <property type="entry name" value="Sig_transdc_resp-reg_C-effctor"/>
</dbReference>
<dbReference type="OrthoDB" id="7009766at2"/>
<dbReference type="SMART" id="SM00421">
    <property type="entry name" value="HTH_LUXR"/>
    <property type="match status" value="1"/>
</dbReference>
<name>A0A4R6E1Y7_9RHOO</name>